<keyword evidence="7" id="KW-0812">Transmembrane</keyword>
<evidence type="ECO:0000256" key="3">
    <source>
        <dbReference type="ARBA" id="ARBA00022679"/>
    </source>
</evidence>
<keyword evidence="7" id="KW-1133">Transmembrane helix</keyword>
<gene>
    <name evidence="9" type="primary">stkP_2</name>
    <name evidence="9" type="ORF">ENKNEFLB_02218</name>
</gene>
<proteinExistence type="predicted"/>
<protein>
    <recommendedName>
        <fullName evidence="1">non-specific serine/threonine protein kinase</fullName>
        <ecNumber evidence="1">2.7.11.1</ecNumber>
    </recommendedName>
</protein>
<dbReference type="EMBL" id="CP075371">
    <property type="protein sequence ID" value="QVT79828.1"/>
    <property type="molecule type" value="Genomic_DNA"/>
</dbReference>
<dbReference type="GO" id="GO:0004674">
    <property type="term" value="F:protein serine/threonine kinase activity"/>
    <property type="evidence" value="ECO:0007669"/>
    <property type="project" value="UniProtKB-EC"/>
</dbReference>
<sequence length="310" mass="32478">MGEVFAGRFELLEPIAEGGMGSVWVVRDRKDDRLYAGKVLRHSDAASLMRFMREQATRIDHPHVVTPMAWAGEDHRVVFTMPLVRGGSVATLLGDHGPLPASYVVAVLLQAADALTAVHAAGVVHRDLKPANLLLEPTGSGPPHVRLTDFGIAVALDDARLTRGSQVIGSPGYMAPEQRAGADPDPRQDLFALATCGLEMLTGVRPPGASRAARALVAADPAHGPLVALLLATADADPGRRPASAAELAARLRSTPLAADPDEEAPHVFDQIEAPTAEPTGADPRRWAGLLLVLVGLLAAAGAVWLLLGA</sequence>
<feature type="transmembrane region" description="Helical" evidence="7">
    <location>
        <begin position="287"/>
        <end position="308"/>
    </location>
</feature>
<dbReference type="Pfam" id="PF00069">
    <property type="entry name" value="Pkinase"/>
    <property type="match status" value="1"/>
</dbReference>
<dbReference type="SMART" id="SM00220">
    <property type="entry name" value="S_TKc"/>
    <property type="match status" value="1"/>
</dbReference>
<accession>A0ABX8EH34</accession>
<dbReference type="PANTHER" id="PTHR43289:SF6">
    <property type="entry name" value="SERINE_THREONINE-PROTEIN KINASE NEKL-3"/>
    <property type="match status" value="1"/>
</dbReference>
<dbReference type="CDD" id="cd14014">
    <property type="entry name" value="STKc_PknB_like"/>
    <property type="match status" value="1"/>
</dbReference>
<dbReference type="InterPro" id="IPR008271">
    <property type="entry name" value="Ser/Thr_kinase_AS"/>
</dbReference>
<name>A0ABX8EH34_9ACTN</name>
<dbReference type="EC" id="2.7.11.1" evidence="1"/>
<evidence type="ECO:0000256" key="4">
    <source>
        <dbReference type="ARBA" id="ARBA00022741"/>
    </source>
</evidence>
<evidence type="ECO:0000256" key="7">
    <source>
        <dbReference type="SAM" id="Phobius"/>
    </source>
</evidence>
<evidence type="ECO:0000259" key="8">
    <source>
        <dbReference type="PROSITE" id="PS50011"/>
    </source>
</evidence>
<organism evidence="9 10">
    <name type="scientific">Nocardioides aquaticus</name>
    <dbReference type="NCBI Taxonomy" id="160826"/>
    <lineage>
        <taxon>Bacteria</taxon>
        <taxon>Bacillati</taxon>
        <taxon>Actinomycetota</taxon>
        <taxon>Actinomycetes</taxon>
        <taxon>Propionibacteriales</taxon>
        <taxon>Nocardioidaceae</taxon>
        <taxon>Nocardioides</taxon>
    </lineage>
</organism>
<feature type="domain" description="Protein kinase" evidence="8">
    <location>
        <begin position="9"/>
        <end position="258"/>
    </location>
</feature>
<dbReference type="PANTHER" id="PTHR43289">
    <property type="entry name" value="MITOGEN-ACTIVATED PROTEIN KINASE KINASE KINASE 20-RELATED"/>
    <property type="match status" value="1"/>
</dbReference>
<evidence type="ECO:0000256" key="5">
    <source>
        <dbReference type="ARBA" id="ARBA00022777"/>
    </source>
</evidence>
<keyword evidence="10" id="KW-1185">Reference proteome</keyword>
<keyword evidence="4" id="KW-0547">Nucleotide-binding</keyword>
<keyword evidence="3 9" id="KW-0808">Transferase</keyword>
<evidence type="ECO:0000313" key="10">
    <source>
        <dbReference type="Proteomes" id="UP000679307"/>
    </source>
</evidence>
<evidence type="ECO:0000256" key="6">
    <source>
        <dbReference type="ARBA" id="ARBA00022840"/>
    </source>
</evidence>
<dbReference type="Proteomes" id="UP000679307">
    <property type="component" value="Chromosome"/>
</dbReference>
<dbReference type="RefSeq" id="WP_246535963.1">
    <property type="nucleotide sequence ID" value="NZ_CP075371.1"/>
</dbReference>
<dbReference type="InterPro" id="IPR000719">
    <property type="entry name" value="Prot_kinase_dom"/>
</dbReference>
<evidence type="ECO:0000256" key="2">
    <source>
        <dbReference type="ARBA" id="ARBA00022527"/>
    </source>
</evidence>
<keyword evidence="6" id="KW-0067">ATP-binding</keyword>
<keyword evidence="2" id="KW-0723">Serine/threonine-protein kinase</keyword>
<dbReference type="PROSITE" id="PS50011">
    <property type="entry name" value="PROTEIN_KINASE_DOM"/>
    <property type="match status" value="1"/>
</dbReference>
<keyword evidence="7" id="KW-0472">Membrane</keyword>
<evidence type="ECO:0000313" key="9">
    <source>
        <dbReference type="EMBL" id="QVT79828.1"/>
    </source>
</evidence>
<evidence type="ECO:0000256" key="1">
    <source>
        <dbReference type="ARBA" id="ARBA00012513"/>
    </source>
</evidence>
<reference evidence="9 10" key="1">
    <citation type="submission" date="2021-05" db="EMBL/GenBank/DDBJ databases">
        <title>Complete genome of Nocardioides aquaticus KCTC 9944T isolated from meromictic and hypersaline Ekho Lake, Antarctica.</title>
        <authorList>
            <person name="Hwang K."/>
            <person name="Kim K.M."/>
            <person name="Choe H."/>
        </authorList>
    </citation>
    <scope>NUCLEOTIDE SEQUENCE [LARGE SCALE GENOMIC DNA]</scope>
    <source>
        <strain evidence="9 10">KCTC 9944</strain>
    </source>
</reference>
<keyword evidence="5 9" id="KW-0418">Kinase</keyword>
<dbReference type="PROSITE" id="PS00108">
    <property type="entry name" value="PROTEIN_KINASE_ST"/>
    <property type="match status" value="1"/>
</dbReference>